<dbReference type="AlphaFoldDB" id="A0A0E0CKU4"/>
<reference evidence="1" key="2">
    <citation type="submission" date="2018-05" db="EMBL/GenBank/DDBJ databases">
        <title>OmerRS3 (Oryza meridionalis Reference Sequence Version 3).</title>
        <authorList>
            <person name="Zhang J."/>
            <person name="Kudrna D."/>
            <person name="Lee S."/>
            <person name="Talag J."/>
            <person name="Welchert J."/>
            <person name="Wing R.A."/>
        </authorList>
    </citation>
    <scope>NUCLEOTIDE SEQUENCE [LARGE SCALE GENOMIC DNA]</scope>
    <source>
        <strain evidence="1">cv. OR44</strain>
    </source>
</reference>
<reference evidence="1" key="1">
    <citation type="submission" date="2015-04" db="UniProtKB">
        <authorList>
            <consortium name="EnsemblPlants"/>
        </authorList>
    </citation>
    <scope>IDENTIFICATION</scope>
</reference>
<evidence type="ECO:0000313" key="2">
    <source>
        <dbReference type="Proteomes" id="UP000008021"/>
    </source>
</evidence>
<keyword evidence="2" id="KW-1185">Reference proteome</keyword>
<sequence length="105" mass="10777">MNIALVEIGPVVTGEGGCAVAAAMLGLTELYRVDDVRLSSLRNMFFPSVVGLSRALSGWSSRLPTCGNVSMSLPSQGGGGGSCGASTTLRGVLVVNRVTVFVFLL</sequence>
<proteinExistence type="predicted"/>
<organism evidence="1">
    <name type="scientific">Oryza meridionalis</name>
    <dbReference type="NCBI Taxonomy" id="40149"/>
    <lineage>
        <taxon>Eukaryota</taxon>
        <taxon>Viridiplantae</taxon>
        <taxon>Streptophyta</taxon>
        <taxon>Embryophyta</taxon>
        <taxon>Tracheophyta</taxon>
        <taxon>Spermatophyta</taxon>
        <taxon>Magnoliopsida</taxon>
        <taxon>Liliopsida</taxon>
        <taxon>Poales</taxon>
        <taxon>Poaceae</taxon>
        <taxon>BOP clade</taxon>
        <taxon>Oryzoideae</taxon>
        <taxon>Oryzeae</taxon>
        <taxon>Oryzinae</taxon>
        <taxon>Oryza</taxon>
    </lineage>
</organism>
<dbReference type="Proteomes" id="UP000008021">
    <property type="component" value="Chromosome 2"/>
</dbReference>
<name>A0A0E0CKU4_9ORYZ</name>
<protein>
    <submittedName>
        <fullName evidence="1">Uncharacterized protein</fullName>
    </submittedName>
</protein>
<dbReference type="EnsemblPlants" id="OMERI02G17380.1">
    <property type="protein sequence ID" value="OMERI02G17380.1"/>
    <property type="gene ID" value="OMERI02G17380"/>
</dbReference>
<accession>A0A0E0CKU4</accession>
<evidence type="ECO:0000313" key="1">
    <source>
        <dbReference type="EnsemblPlants" id="OMERI02G17380.1"/>
    </source>
</evidence>
<dbReference type="HOGENOM" id="CLU_2240892_0_0_1"/>
<dbReference type="Gramene" id="OMERI02G17380.1">
    <property type="protein sequence ID" value="OMERI02G17380.1"/>
    <property type="gene ID" value="OMERI02G17380"/>
</dbReference>